<comment type="caution">
    <text evidence="1">The sequence shown here is derived from an EMBL/GenBank/DDBJ whole genome shotgun (WGS) entry which is preliminary data.</text>
</comment>
<sequence length="254" mass="29640">MSKKIILILLKILILSCNLSINEEEKIKDQKPAAKIIPVVSIQKVVIRASNQNPISIKNYYKQAYPIQTFSIDFNINREKEFQQTEDKILSTQGKVESLSILINKELLDLTQPPKGFTLKKLKEIENIENFFQNQDLLFVLNLKPKNNNNIINIMLNPPNDFLKPRDYVLLGLKDIIKKGIGEQYLNPIYRFQIKNNKDYHSIDYNKVSISGNSIELDLLPHNQIFKMNKNFNRILKILTDKNNLKLLIQKEYI</sequence>
<gene>
    <name evidence="1" type="ORF">HNR35_000907</name>
</gene>
<dbReference type="Proteomes" id="UP000566276">
    <property type="component" value="Unassembled WGS sequence"/>
</dbReference>
<evidence type="ECO:0000313" key="2">
    <source>
        <dbReference type="Proteomes" id="UP000566276"/>
    </source>
</evidence>
<dbReference type="EMBL" id="JACHFA010000003">
    <property type="protein sequence ID" value="MBB6031904.1"/>
    <property type="molecule type" value="Genomic_DNA"/>
</dbReference>
<evidence type="ECO:0008006" key="3">
    <source>
        <dbReference type="Google" id="ProtNLM"/>
    </source>
</evidence>
<organism evidence="1 2">
    <name type="scientific">Borreliella spielmanii</name>
    <dbReference type="NCBI Taxonomy" id="88916"/>
    <lineage>
        <taxon>Bacteria</taxon>
        <taxon>Pseudomonadati</taxon>
        <taxon>Spirochaetota</taxon>
        <taxon>Spirochaetia</taxon>
        <taxon>Spirochaetales</taxon>
        <taxon>Borreliaceae</taxon>
        <taxon>Borreliella</taxon>
    </lineage>
</organism>
<name>A0ABR6P7E5_9SPIR</name>
<proteinExistence type="predicted"/>
<keyword evidence="2" id="KW-1185">Reference proteome</keyword>
<dbReference type="RefSeq" id="WP_012665237.1">
    <property type="nucleotide sequence ID" value="NZ_CP124041.1"/>
</dbReference>
<reference evidence="1 2" key="1">
    <citation type="submission" date="2020-08" db="EMBL/GenBank/DDBJ databases">
        <title>Genomic Encyclopedia of Type Strains, Phase IV (KMG-IV): sequencing the most valuable type-strain genomes for metagenomic binning, comparative biology and taxonomic classification.</title>
        <authorList>
            <person name="Goeker M."/>
        </authorList>
    </citation>
    <scope>NUCLEOTIDE SEQUENCE [LARGE SCALE GENOMIC DNA]</scope>
    <source>
        <strain evidence="1 2">DSM 16813</strain>
    </source>
</reference>
<protein>
    <recommendedName>
        <fullName evidence="3">Surface lipoprotein P27</fullName>
    </recommendedName>
</protein>
<evidence type="ECO:0000313" key="1">
    <source>
        <dbReference type="EMBL" id="MBB6031904.1"/>
    </source>
</evidence>
<accession>A0ABR6P7E5</accession>